<feature type="signal peptide" evidence="1">
    <location>
        <begin position="1"/>
        <end position="20"/>
    </location>
</feature>
<evidence type="ECO:0008006" key="4">
    <source>
        <dbReference type="Google" id="ProtNLM"/>
    </source>
</evidence>
<dbReference type="Proteomes" id="UP000184048">
    <property type="component" value="Unassembled WGS sequence"/>
</dbReference>
<dbReference type="RefSeq" id="WP_072836976.1">
    <property type="nucleotide sequence ID" value="NZ_FQUU01000023.1"/>
</dbReference>
<name>A0A1M5FJZ2_9BACT</name>
<keyword evidence="1" id="KW-0732">Signal</keyword>
<keyword evidence="3" id="KW-1185">Reference proteome</keyword>
<gene>
    <name evidence="2" type="ORF">SAMN02745131_03857</name>
</gene>
<dbReference type="OrthoDB" id="678457at2"/>
<dbReference type="EMBL" id="FQUU01000023">
    <property type="protein sequence ID" value="SHF91816.1"/>
    <property type="molecule type" value="Genomic_DNA"/>
</dbReference>
<accession>A0A1M5FJZ2</accession>
<evidence type="ECO:0000313" key="2">
    <source>
        <dbReference type="EMBL" id="SHF91816.1"/>
    </source>
</evidence>
<evidence type="ECO:0000313" key="3">
    <source>
        <dbReference type="Proteomes" id="UP000184048"/>
    </source>
</evidence>
<feature type="chain" id="PRO_5012251546" description="Beta-lactamase-inhibitor-like, PepSY-like" evidence="1">
    <location>
        <begin position="21"/>
        <end position="144"/>
    </location>
</feature>
<reference evidence="2 3" key="1">
    <citation type="submission" date="2016-11" db="EMBL/GenBank/DDBJ databases">
        <authorList>
            <person name="Jaros S."/>
            <person name="Januszkiewicz K."/>
            <person name="Wedrychowicz H."/>
        </authorList>
    </citation>
    <scope>NUCLEOTIDE SEQUENCE [LARGE SCALE GENOMIC DNA]</scope>
    <source>
        <strain evidence="2 3">DSM 18119</strain>
    </source>
</reference>
<dbReference type="AlphaFoldDB" id="A0A1M5FJZ2"/>
<sequence>MKKIILLVAPVVLFITSSFAADPNQKVLDAFSKTFQQVKNVTWQDIDNRYEANFKDNNITFRIMYDQEGNVVKSIRYYFASTLPIFIQAKLSKKYENKTVYGVTEITTDTDVIYHIILQDATNWIHVQSDSFGNMFTERKLRKA</sequence>
<protein>
    <recommendedName>
        <fullName evidence="4">Beta-lactamase-inhibitor-like, PepSY-like</fullName>
    </recommendedName>
</protein>
<evidence type="ECO:0000256" key="1">
    <source>
        <dbReference type="SAM" id="SignalP"/>
    </source>
</evidence>
<organism evidence="2 3">
    <name type="scientific">Flavisolibacter ginsengisoli DSM 18119</name>
    <dbReference type="NCBI Taxonomy" id="1121884"/>
    <lineage>
        <taxon>Bacteria</taxon>
        <taxon>Pseudomonadati</taxon>
        <taxon>Bacteroidota</taxon>
        <taxon>Chitinophagia</taxon>
        <taxon>Chitinophagales</taxon>
        <taxon>Chitinophagaceae</taxon>
        <taxon>Flavisolibacter</taxon>
    </lineage>
</organism>
<dbReference type="Gene3D" id="3.10.450.360">
    <property type="match status" value="1"/>
</dbReference>
<dbReference type="SUPFAM" id="SSF160574">
    <property type="entry name" value="BT0923-like"/>
    <property type="match status" value="1"/>
</dbReference>
<proteinExistence type="predicted"/>